<gene>
    <name evidence="1" type="ORF">PPRIM_AZ9-3.1.T0490121</name>
</gene>
<dbReference type="EMBL" id="CAJJDM010000049">
    <property type="protein sequence ID" value="CAD8072425.1"/>
    <property type="molecule type" value="Genomic_DNA"/>
</dbReference>
<dbReference type="Proteomes" id="UP000688137">
    <property type="component" value="Unassembled WGS sequence"/>
</dbReference>
<protein>
    <submittedName>
        <fullName evidence="1">Uncharacterized protein</fullName>
    </submittedName>
</protein>
<keyword evidence="2" id="KW-1185">Reference proteome</keyword>
<dbReference type="AlphaFoldDB" id="A0A8S1M2A6"/>
<comment type="caution">
    <text evidence="1">The sequence shown here is derived from an EMBL/GenBank/DDBJ whole genome shotgun (WGS) entry which is preliminary data.</text>
</comment>
<reference evidence="1" key="1">
    <citation type="submission" date="2021-01" db="EMBL/GenBank/DDBJ databases">
        <authorList>
            <consortium name="Genoscope - CEA"/>
            <person name="William W."/>
        </authorList>
    </citation>
    <scope>NUCLEOTIDE SEQUENCE</scope>
</reference>
<proteinExistence type="predicted"/>
<evidence type="ECO:0000313" key="1">
    <source>
        <dbReference type="EMBL" id="CAD8072425.1"/>
    </source>
</evidence>
<accession>A0A8S1M2A6</accession>
<name>A0A8S1M2A6_PARPR</name>
<evidence type="ECO:0000313" key="2">
    <source>
        <dbReference type="Proteomes" id="UP000688137"/>
    </source>
</evidence>
<organism evidence="1 2">
    <name type="scientific">Paramecium primaurelia</name>
    <dbReference type="NCBI Taxonomy" id="5886"/>
    <lineage>
        <taxon>Eukaryota</taxon>
        <taxon>Sar</taxon>
        <taxon>Alveolata</taxon>
        <taxon>Ciliophora</taxon>
        <taxon>Intramacronucleata</taxon>
        <taxon>Oligohymenophorea</taxon>
        <taxon>Peniculida</taxon>
        <taxon>Parameciidae</taxon>
        <taxon>Paramecium</taxon>
    </lineage>
</organism>
<sequence length="349" mass="42338">MNGVVSQIQNSDLIISNITRNTIILTKKYVESQIKIIFHVNQTLTISDDINKIYLKYQYRFNFNESQFFIGSQDYSFIVQDKQTLYFYSYVKTELKAFKINFEKKINYLVQQGNQLFIYFQNCMIMIVEFQNFQINEVNHSHQVNCTIYLDDDSDILNIKIQPSQIDILRKSTYTQSLRFHQIIRLQYFINYKRLIIFELNENLLQMKYYQEKNNQYQFLYLIPTYQYIIDQPLIYKTFVQMIAILAHNEQKDQYILIYDLHNKALNSMVSAIQVDEKCQIFNFHSSSQFFYVYNNELRIQFLDFIKILFKNDIFKSNMNSYFYITDIMLKFDPKYLFHIELKKNNSIK</sequence>